<dbReference type="PROSITE" id="PS50048">
    <property type="entry name" value="ZN2_CY6_FUNGAL_2"/>
    <property type="match status" value="1"/>
</dbReference>
<dbReference type="GO" id="GO:0006351">
    <property type="term" value="P:DNA-templated transcription"/>
    <property type="evidence" value="ECO:0007669"/>
    <property type="project" value="InterPro"/>
</dbReference>
<sequence>MPATSSPATINRPSPLACEACRRKHLKCDGVSPICGRCITQSLACNYTPSRRGQSRRAHRRAASPPRPPLPPLPATPASLSNVPAHSQSCSLPASSGLTASTSWSLRATDRDRLLGLFYSHFFRAHPFLVPKAFYAAQQYPEFLDLTICLVGLHYAKPAPADAASLREAVSLAMSGMDEPTVHRVQALILYAIVLHSSQQSEEAASCVARAATIAATLGMNTPEFAVANANANGSPLVAESLRRTWWELHTVDVYTAAINRRSTYETCSIANYPLLPCSQSLYESGQCYNQEPPTLQIFEDRVFSRNLYENFSSMCYRIEAIRVVGRVLAVAANDDADPDNIQALDNALASWEHHLPPIYADVIGPSGEVDLMLFEARCFISCASIFLHFPRSDLPATVPSTSDIACARGYTPLTPTSRHHTIKAIAASKDLSNLATVPLPLEQHSPFFICSLVLGCVVQLAACSIHVHQCGLDCLQQHRDRVVLLLGALQRLGERWPLAHNAVQCLKAAAETVFAVHSRHENAPSEAFSHHYPTLGSDGSLANPLWFDLLFAEPVQAFSATQTVDD</sequence>
<dbReference type="STRING" id="97972.A0A2V1DB24"/>
<accession>A0A2V1DB24</accession>
<dbReference type="Gene3D" id="4.10.240.10">
    <property type="entry name" value="Zn(2)-C6 fungal-type DNA-binding domain"/>
    <property type="match status" value="1"/>
</dbReference>
<reference evidence="5 6" key="1">
    <citation type="journal article" date="2018" name="Sci. Rep.">
        <title>Comparative genomics provides insights into the lifestyle and reveals functional heterogeneity of dark septate endophytic fungi.</title>
        <authorList>
            <person name="Knapp D.G."/>
            <person name="Nemeth J.B."/>
            <person name="Barry K."/>
            <person name="Hainaut M."/>
            <person name="Henrissat B."/>
            <person name="Johnson J."/>
            <person name="Kuo A."/>
            <person name="Lim J.H.P."/>
            <person name="Lipzen A."/>
            <person name="Nolan M."/>
            <person name="Ohm R.A."/>
            <person name="Tamas L."/>
            <person name="Grigoriev I.V."/>
            <person name="Spatafora J.W."/>
            <person name="Nagy L.G."/>
            <person name="Kovacs G.M."/>
        </authorList>
    </citation>
    <scope>NUCLEOTIDE SEQUENCE [LARGE SCALE GENOMIC DNA]</scope>
    <source>
        <strain evidence="5 6">DSE2036</strain>
    </source>
</reference>
<dbReference type="SMART" id="SM00066">
    <property type="entry name" value="GAL4"/>
    <property type="match status" value="1"/>
</dbReference>
<evidence type="ECO:0000313" key="5">
    <source>
        <dbReference type="EMBL" id="PVH95327.1"/>
    </source>
</evidence>
<proteinExistence type="predicted"/>
<evidence type="ECO:0000256" key="1">
    <source>
        <dbReference type="ARBA" id="ARBA00022723"/>
    </source>
</evidence>
<evidence type="ECO:0000256" key="2">
    <source>
        <dbReference type="ARBA" id="ARBA00023242"/>
    </source>
</evidence>
<organism evidence="5 6">
    <name type="scientific">Periconia macrospinosa</name>
    <dbReference type="NCBI Taxonomy" id="97972"/>
    <lineage>
        <taxon>Eukaryota</taxon>
        <taxon>Fungi</taxon>
        <taxon>Dikarya</taxon>
        <taxon>Ascomycota</taxon>
        <taxon>Pezizomycotina</taxon>
        <taxon>Dothideomycetes</taxon>
        <taxon>Pleosporomycetidae</taxon>
        <taxon>Pleosporales</taxon>
        <taxon>Massarineae</taxon>
        <taxon>Periconiaceae</taxon>
        <taxon>Periconia</taxon>
    </lineage>
</organism>
<keyword evidence="6" id="KW-1185">Reference proteome</keyword>
<keyword evidence="1" id="KW-0479">Metal-binding</keyword>
<keyword evidence="2" id="KW-0539">Nucleus</keyword>
<dbReference type="EMBL" id="KZ805500">
    <property type="protein sequence ID" value="PVH95327.1"/>
    <property type="molecule type" value="Genomic_DNA"/>
</dbReference>
<dbReference type="Proteomes" id="UP000244855">
    <property type="component" value="Unassembled WGS sequence"/>
</dbReference>
<dbReference type="Pfam" id="PF04082">
    <property type="entry name" value="Fungal_trans"/>
    <property type="match status" value="1"/>
</dbReference>
<dbReference type="PROSITE" id="PS00463">
    <property type="entry name" value="ZN2_CY6_FUNGAL_1"/>
    <property type="match status" value="1"/>
</dbReference>
<name>A0A2V1DB24_9PLEO</name>
<dbReference type="PANTHER" id="PTHR47431">
    <property type="entry name" value="ZN(II)2CYS6 TRANSCRIPTION FACTOR (EUROFUNG)-RELATED"/>
    <property type="match status" value="1"/>
</dbReference>
<dbReference type="InterPro" id="IPR001138">
    <property type="entry name" value="Zn2Cys6_DnaBD"/>
</dbReference>
<dbReference type="CDD" id="cd00067">
    <property type="entry name" value="GAL4"/>
    <property type="match status" value="1"/>
</dbReference>
<feature type="compositionally biased region" description="Pro residues" evidence="3">
    <location>
        <begin position="65"/>
        <end position="75"/>
    </location>
</feature>
<dbReference type="Pfam" id="PF00172">
    <property type="entry name" value="Zn_clus"/>
    <property type="match status" value="1"/>
</dbReference>
<dbReference type="CDD" id="cd12148">
    <property type="entry name" value="fungal_TF_MHR"/>
    <property type="match status" value="1"/>
</dbReference>
<dbReference type="SUPFAM" id="SSF57701">
    <property type="entry name" value="Zn2/Cys6 DNA-binding domain"/>
    <property type="match status" value="1"/>
</dbReference>
<dbReference type="GO" id="GO:0008270">
    <property type="term" value="F:zinc ion binding"/>
    <property type="evidence" value="ECO:0007669"/>
    <property type="project" value="InterPro"/>
</dbReference>
<dbReference type="PANTHER" id="PTHR47431:SF2">
    <property type="entry name" value="ZN(II)2CYS6 TRANSCRIPTION FACTOR (EUROFUNG)"/>
    <property type="match status" value="1"/>
</dbReference>
<evidence type="ECO:0000259" key="4">
    <source>
        <dbReference type="PROSITE" id="PS50048"/>
    </source>
</evidence>
<evidence type="ECO:0000256" key="3">
    <source>
        <dbReference type="SAM" id="MobiDB-lite"/>
    </source>
</evidence>
<evidence type="ECO:0000313" key="6">
    <source>
        <dbReference type="Proteomes" id="UP000244855"/>
    </source>
</evidence>
<dbReference type="OrthoDB" id="10067394at2759"/>
<gene>
    <name evidence="5" type="ORF">DM02DRAFT_571402</name>
</gene>
<dbReference type="InterPro" id="IPR036864">
    <property type="entry name" value="Zn2-C6_fun-type_DNA-bd_sf"/>
</dbReference>
<protein>
    <recommendedName>
        <fullName evidence="4">Zn(2)-C6 fungal-type domain-containing protein</fullName>
    </recommendedName>
</protein>
<feature type="region of interest" description="Disordered" evidence="3">
    <location>
        <begin position="49"/>
        <end position="87"/>
    </location>
</feature>
<dbReference type="AlphaFoldDB" id="A0A2V1DB24"/>
<feature type="domain" description="Zn(2)-C6 fungal-type" evidence="4">
    <location>
        <begin position="17"/>
        <end position="47"/>
    </location>
</feature>
<dbReference type="GO" id="GO:0003677">
    <property type="term" value="F:DNA binding"/>
    <property type="evidence" value="ECO:0007669"/>
    <property type="project" value="InterPro"/>
</dbReference>
<feature type="compositionally biased region" description="Basic residues" evidence="3">
    <location>
        <begin position="53"/>
        <end position="62"/>
    </location>
</feature>
<dbReference type="InterPro" id="IPR007219">
    <property type="entry name" value="XnlR_reg_dom"/>
</dbReference>
<dbReference type="GO" id="GO:0000981">
    <property type="term" value="F:DNA-binding transcription factor activity, RNA polymerase II-specific"/>
    <property type="evidence" value="ECO:0007669"/>
    <property type="project" value="InterPro"/>
</dbReference>